<dbReference type="PANTHER" id="PTHR42760">
    <property type="entry name" value="SHORT-CHAIN DEHYDROGENASES/REDUCTASES FAMILY MEMBER"/>
    <property type="match status" value="1"/>
</dbReference>
<reference evidence="4 5" key="1">
    <citation type="journal article" date="2013" name="Int. J. Syst. Evol. Microbiol.">
        <title>Marinicauda pacifica gen. nov., sp. nov., a prosthecate alphaproteobacterium of the family Hyphomonadaceae isolated from deep seawater.</title>
        <authorList>
            <person name="Zhang X.Y."/>
            <person name="Li G.W."/>
            <person name="Wang C.S."/>
            <person name="Zhang Y.J."/>
            <person name="Xu X.W."/>
            <person name="Li H."/>
            <person name="Liu A."/>
            <person name="Liu C."/>
            <person name="Xie B.B."/>
            <person name="Qin Q.L."/>
            <person name="Xu Z."/>
            <person name="Chen X.L."/>
            <person name="Zhou B.C."/>
            <person name="Zhang Y.Z."/>
        </authorList>
    </citation>
    <scope>NUCLEOTIDE SEQUENCE [LARGE SCALE GENOMIC DNA]</scope>
    <source>
        <strain evidence="4 5">P-1 km-3</strain>
    </source>
</reference>
<comment type="caution">
    <text evidence="4">The sequence shown here is derived from an EMBL/GenBank/DDBJ whole genome shotgun (WGS) entry which is preliminary data.</text>
</comment>
<dbReference type="OrthoDB" id="9796652at2"/>
<dbReference type="CDD" id="cd05233">
    <property type="entry name" value="SDR_c"/>
    <property type="match status" value="1"/>
</dbReference>
<gene>
    <name evidence="4" type="ORF">E5162_11580</name>
</gene>
<evidence type="ECO:0000313" key="5">
    <source>
        <dbReference type="Proteomes" id="UP000305451"/>
    </source>
</evidence>
<dbReference type="PRINTS" id="PR00080">
    <property type="entry name" value="SDRFAMILY"/>
</dbReference>
<dbReference type="GO" id="GO:0006633">
    <property type="term" value="P:fatty acid biosynthetic process"/>
    <property type="evidence" value="ECO:0007669"/>
    <property type="project" value="TreeGrafter"/>
</dbReference>
<name>A0A4S2H8W5_9PROT</name>
<comment type="similarity">
    <text evidence="1 3">Belongs to the short-chain dehydrogenases/reductases (SDR) family.</text>
</comment>
<dbReference type="GO" id="GO:0048038">
    <property type="term" value="F:quinone binding"/>
    <property type="evidence" value="ECO:0007669"/>
    <property type="project" value="TreeGrafter"/>
</dbReference>
<dbReference type="RefSeq" id="WP_135945418.1">
    <property type="nucleotide sequence ID" value="NZ_BMEI01000003.1"/>
</dbReference>
<dbReference type="FunFam" id="3.40.50.720:FF:000084">
    <property type="entry name" value="Short-chain dehydrogenase reductase"/>
    <property type="match status" value="1"/>
</dbReference>
<accession>A0A4S2H8W5</accession>
<keyword evidence="5" id="KW-1185">Reference proteome</keyword>
<dbReference type="GO" id="GO:0016616">
    <property type="term" value="F:oxidoreductase activity, acting on the CH-OH group of donors, NAD or NADP as acceptor"/>
    <property type="evidence" value="ECO:0007669"/>
    <property type="project" value="TreeGrafter"/>
</dbReference>
<proteinExistence type="inferred from homology"/>
<dbReference type="Gene3D" id="3.40.50.720">
    <property type="entry name" value="NAD(P)-binding Rossmann-like Domain"/>
    <property type="match status" value="1"/>
</dbReference>
<dbReference type="AlphaFoldDB" id="A0A4S2H8W5"/>
<dbReference type="SUPFAM" id="SSF51735">
    <property type="entry name" value="NAD(P)-binding Rossmann-fold domains"/>
    <property type="match status" value="1"/>
</dbReference>
<organism evidence="4 5">
    <name type="scientific">Marinicauda pacifica</name>
    <dbReference type="NCBI Taxonomy" id="1133559"/>
    <lineage>
        <taxon>Bacteria</taxon>
        <taxon>Pseudomonadati</taxon>
        <taxon>Pseudomonadota</taxon>
        <taxon>Alphaproteobacteria</taxon>
        <taxon>Maricaulales</taxon>
        <taxon>Maricaulaceae</taxon>
        <taxon>Marinicauda</taxon>
    </lineage>
</organism>
<dbReference type="InterPro" id="IPR036291">
    <property type="entry name" value="NAD(P)-bd_dom_sf"/>
</dbReference>
<dbReference type="PRINTS" id="PR00081">
    <property type="entry name" value="GDHRDH"/>
</dbReference>
<evidence type="ECO:0000313" key="4">
    <source>
        <dbReference type="EMBL" id="TGY92285.1"/>
    </source>
</evidence>
<dbReference type="Proteomes" id="UP000305451">
    <property type="component" value="Unassembled WGS sequence"/>
</dbReference>
<keyword evidence="2" id="KW-0560">Oxidoreductase</keyword>
<sequence length="254" mass="26897">MDASLNGRVAAITGASSGLGHRFALKLSEAGVSVALLARRTDRLDKLVEDIESRGGRAMACPLDVADTDSIRPALEKAEARLGPLSIMINNAGVSGDGMALDMTSEQFDQTFAVNVRGVFFGAREAARLMLANGSAKAGQARIINIASIAAFTQLPALSVYCAFKAAVVSLTKSLAREWARDLIAVNAICPGYIETEINSAWFKTEGGQKQISRLPRRRLIDADALDAVLMMLAGDPARQITGSAFSIDDGQIL</sequence>
<protein>
    <submittedName>
        <fullName evidence="4">SDR family NAD(P)-dependent oxidoreductase</fullName>
    </submittedName>
</protein>
<dbReference type="PANTHER" id="PTHR42760:SF133">
    <property type="entry name" value="3-OXOACYL-[ACYL-CARRIER-PROTEIN] REDUCTASE"/>
    <property type="match status" value="1"/>
</dbReference>
<dbReference type="InterPro" id="IPR002347">
    <property type="entry name" value="SDR_fam"/>
</dbReference>
<evidence type="ECO:0000256" key="3">
    <source>
        <dbReference type="RuleBase" id="RU000363"/>
    </source>
</evidence>
<evidence type="ECO:0000256" key="2">
    <source>
        <dbReference type="ARBA" id="ARBA00023002"/>
    </source>
</evidence>
<evidence type="ECO:0000256" key="1">
    <source>
        <dbReference type="ARBA" id="ARBA00006484"/>
    </source>
</evidence>
<dbReference type="Pfam" id="PF00106">
    <property type="entry name" value="adh_short"/>
    <property type="match status" value="1"/>
</dbReference>
<dbReference type="EMBL" id="SRXV01000003">
    <property type="protein sequence ID" value="TGY92285.1"/>
    <property type="molecule type" value="Genomic_DNA"/>
</dbReference>